<dbReference type="RefSeq" id="WP_255687449.1">
    <property type="nucleotide sequence ID" value="NZ_CP126446.1"/>
</dbReference>
<organism evidence="4 5">
    <name type="scientific">Pontibacillus chungwhensis</name>
    <dbReference type="NCBI Taxonomy" id="265426"/>
    <lineage>
        <taxon>Bacteria</taxon>
        <taxon>Bacillati</taxon>
        <taxon>Bacillota</taxon>
        <taxon>Bacilli</taxon>
        <taxon>Bacillales</taxon>
        <taxon>Bacillaceae</taxon>
        <taxon>Pontibacillus</taxon>
    </lineage>
</organism>
<dbReference type="PANTHER" id="PTHR24363:SF7">
    <property type="entry name" value="SERINE_THREONINE-PROTEIN KINASE-LIKE PROTEIN E"/>
    <property type="match status" value="1"/>
</dbReference>
<dbReference type="InterPro" id="IPR008266">
    <property type="entry name" value="Tyr_kinase_AS"/>
</dbReference>
<accession>A0ABY8USV6</accession>
<name>A0ABY8USV6_9BACI</name>
<keyword evidence="1" id="KW-0547">Nucleotide-binding</keyword>
<evidence type="ECO:0000313" key="4">
    <source>
        <dbReference type="EMBL" id="WIF96513.1"/>
    </source>
</evidence>
<dbReference type="Pfam" id="PF00069">
    <property type="entry name" value="Pkinase"/>
    <property type="match status" value="1"/>
</dbReference>
<keyword evidence="2" id="KW-0067">ATP-binding</keyword>
<dbReference type="PANTHER" id="PTHR24363">
    <property type="entry name" value="SERINE/THREONINE PROTEIN KINASE"/>
    <property type="match status" value="1"/>
</dbReference>
<dbReference type="PROSITE" id="PS00109">
    <property type="entry name" value="PROTEIN_KINASE_TYR"/>
    <property type="match status" value="1"/>
</dbReference>
<sequence>MYDNQVGSYKRIKEFKNESSASVSLVHTPNRPGRFILKIMKKNHPLSKQLINEAEKLITMDTPAIPSFYHIDIDKSTGWVETLQEYKEGSTLSSFMKDASSDELLQICRTLCKILHDLHCRDRPIVHRDLSPSNIIVYSPKEVSLIDFGISVFEEEDAFPIGTEGFAAPEQYVRSQGDVRTDLYGFGALLCYLNDKRLKNPEIHAWSKRLTSPIEARSVSLCEIEADLHRIQKKGGEGLWKSLFSFNKTKRIDS</sequence>
<keyword evidence="4" id="KW-0418">Kinase</keyword>
<protein>
    <submittedName>
        <fullName evidence="4">Protein kinase</fullName>
    </submittedName>
</protein>
<dbReference type="Proteomes" id="UP001236652">
    <property type="component" value="Chromosome"/>
</dbReference>
<gene>
    <name evidence="4" type="ORF">QNI29_12205</name>
</gene>
<dbReference type="InterPro" id="IPR000719">
    <property type="entry name" value="Prot_kinase_dom"/>
</dbReference>
<keyword evidence="5" id="KW-1185">Reference proteome</keyword>
<dbReference type="GO" id="GO:0016301">
    <property type="term" value="F:kinase activity"/>
    <property type="evidence" value="ECO:0007669"/>
    <property type="project" value="UniProtKB-KW"/>
</dbReference>
<dbReference type="EMBL" id="CP126446">
    <property type="protein sequence ID" value="WIF96513.1"/>
    <property type="molecule type" value="Genomic_DNA"/>
</dbReference>
<evidence type="ECO:0000256" key="1">
    <source>
        <dbReference type="ARBA" id="ARBA00022741"/>
    </source>
</evidence>
<dbReference type="InterPro" id="IPR011009">
    <property type="entry name" value="Kinase-like_dom_sf"/>
</dbReference>
<evidence type="ECO:0000313" key="5">
    <source>
        <dbReference type="Proteomes" id="UP001236652"/>
    </source>
</evidence>
<evidence type="ECO:0000259" key="3">
    <source>
        <dbReference type="PROSITE" id="PS50011"/>
    </source>
</evidence>
<evidence type="ECO:0000256" key="2">
    <source>
        <dbReference type="ARBA" id="ARBA00022840"/>
    </source>
</evidence>
<proteinExistence type="predicted"/>
<dbReference type="PROSITE" id="PS50011">
    <property type="entry name" value="PROTEIN_KINASE_DOM"/>
    <property type="match status" value="1"/>
</dbReference>
<reference evidence="4 5" key="1">
    <citation type="submission" date="2023-05" db="EMBL/GenBank/DDBJ databases">
        <title>Comparative genomics reveals the evidence of polycyclic aromatic hydrocarbons degradation in moderately halophilic genus Pontibacillus.</title>
        <authorList>
            <person name="Yang H."/>
            <person name="Qian Z."/>
        </authorList>
    </citation>
    <scope>NUCLEOTIDE SEQUENCE [LARGE SCALE GENOMIC DNA]</scope>
    <source>
        <strain evidence="5">HN14</strain>
    </source>
</reference>
<keyword evidence="4" id="KW-0808">Transferase</keyword>
<dbReference type="SUPFAM" id="SSF56112">
    <property type="entry name" value="Protein kinase-like (PK-like)"/>
    <property type="match status" value="1"/>
</dbReference>
<dbReference type="SMART" id="SM00220">
    <property type="entry name" value="S_TKc"/>
    <property type="match status" value="1"/>
</dbReference>
<feature type="domain" description="Protein kinase" evidence="3">
    <location>
        <begin position="9"/>
        <end position="254"/>
    </location>
</feature>
<dbReference type="Gene3D" id="1.10.510.10">
    <property type="entry name" value="Transferase(Phosphotransferase) domain 1"/>
    <property type="match status" value="1"/>
</dbReference>